<reference evidence="3" key="3">
    <citation type="journal article" date="2017" name="Nature">
        <title>Genome sequence of the progenitor of the wheat D genome Aegilops tauschii.</title>
        <authorList>
            <person name="Luo M.C."/>
            <person name="Gu Y.Q."/>
            <person name="Puiu D."/>
            <person name="Wang H."/>
            <person name="Twardziok S.O."/>
            <person name="Deal K.R."/>
            <person name="Huo N."/>
            <person name="Zhu T."/>
            <person name="Wang L."/>
            <person name="Wang Y."/>
            <person name="McGuire P.E."/>
            <person name="Liu S."/>
            <person name="Long H."/>
            <person name="Ramasamy R.K."/>
            <person name="Rodriguez J.C."/>
            <person name="Van S.L."/>
            <person name="Yuan L."/>
            <person name="Wang Z."/>
            <person name="Xia Z."/>
            <person name="Xiao L."/>
            <person name="Anderson O.D."/>
            <person name="Ouyang S."/>
            <person name="Liang Y."/>
            <person name="Zimin A.V."/>
            <person name="Pertea G."/>
            <person name="Qi P."/>
            <person name="Bennetzen J.L."/>
            <person name="Dai X."/>
            <person name="Dawson M.W."/>
            <person name="Muller H.G."/>
            <person name="Kugler K."/>
            <person name="Rivarola-Duarte L."/>
            <person name="Spannagl M."/>
            <person name="Mayer K.F.X."/>
            <person name="Lu F.H."/>
            <person name="Bevan M.W."/>
            <person name="Leroy P."/>
            <person name="Li P."/>
            <person name="You F.M."/>
            <person name="Sun Q."/>
            <person name="Liu Z."/>
            <person name="Lyons E."/>
            <person name="Wicker T."/>
            <person name="Salzberg S.L."/>
            <person name="Devos K.M."/>
            <person name="Dvorak J."/>
        </authorList>
    </citation>
    <scope>NUCLEOTIDE SEQUENCE [LARGE SCALE GENOMIC DNA]</scope>
    <source>
        <strain evidence="3">cv. AL8/78</strain>
    </source>
</reference>
<reference evidence="3" key="4">
    <citation type="submission" date="2019-03" db="UniProtKB">
        <authorList>
            <consortium name="EnsemblPlants"/>
        </authorList>
    </citation>
    <scope>IDENTIFICATION</scope>
</reference>
<accession>A0A453E0F8</accession>
<protein>
    <submittedName>
        <fullName evidence="3">Uncharacterized protein</fullName>
    </submittedName>
</protein>
<dbReference type="AlphaFoldDB" id="A0A453E0F8"/>
<reference evidence="4" key="1">
    <citation type="journal article" date="2014" name="Science">
        <title>Ancient hybridizations among the ancestral genomes of bread wheat.</title>
        <authorList>
            <consortium name="International Wheat Genome Sequencing Consortium,"/>
            <person name="Marcussen T."/>
            <person name="Sandve S.R."/>
            <person name="Heier L."/>
            <person name="Spannagl M."/>
            <person name="Pfeifer M."/>
            <person name="Jakobsen K.S."/>
            <person name="Wulff B.B."/>
            <person name="Steuernagel B."/>
            <person name="Mayer K.F."/>
            <person name="Olsen O.A."/>
        </authorList>
    </citation>
    <scope>NUCLEOTIDE SEQUENCE [LARGE SCALE GENOMIC DNA]</scope>
    <source>
        <strain evidence="4">cv. AL8/78</strain>
    </source>
</reference>
<organism evidence="3 4">
    <name type="scientific">Aegilops tauschii subsp. strangulata</name>
    <name type="common">Goatgrass</name>
    <dbReference type="NCBI Taxonomy" id="200361"/>
    <lineage>
        <taxon>Eukaryota</taxon>
        <taxon>Viridiplantae</taxon>
        <taxon>Streptophyta</taxon>
        <taxon>Embryophyta</taxon>
        <taxon>Tracheophyta</taxon>
        <taxon>Spermatophyta</taxon>
        <taxon>Magnoliopsida</taxon>
        <taxon>Liliopsida</taxon>
        <taxon>Poales</taxon>
        <taxon>Poaceae</taxon>
        <taxon>BOP clade</taxon>
        <taxon>Pooideae</taxon>
        <taxon>Triticodae</taxon>
        <taxon>Triticeae</taxon>
        <taxon>Triticinae</taxon>
        <taxon>Aegilops</taxon>
    </lineage>
</organism>
<sequence length="155" mass="16301">MDNLASLSVQCLLVQLVICTPYKLAQAMDHHAPSGQTLHHAPLFPIIHHGPSSLSALPWAFPWLLCLQVCLLLARTSLQLESPLIPEAEKLGGGSTTMPTRSLPLQAAHCHVVEQQDEHLVVDGGDSTADGWTSSSLSVAGAPSTASKGTATAPQ</sequence>
<reference evidence="4" key="2">
    <citation type="journal article" date="2017" name="Nat. Plants">
        <title>The Aegilops tauschii genome reveals multiple impacts of transposons.</title>
        <authorList>
            <person name="Zhao G."/>
            <person name="Zou C."/>
            <person name="Li K."/>
            <person name="Wang K."/>
            <person name="Li T."/>
            <person name="Gao L."/>
            <person name="Zhang X."/>
            <person name="Wang H."/>
            <person name="Yang Z."/>
            <person name="Liu X."/>
            <person name="Jiang W."/>
            <person name="Mao L."/>
            <person name="Kong X."/>
            <person name="Jiao Y."/>
            <person name="Jia J."/>
        </authorList>
    </citation>
    <scope>NUCLEOTIDE SEQUENCE [LARGE SCALE GENOMIC DNA]</scope>
    <source>
        <strain evidence="4">cv. AL8/78</strain>
    </source>
</reference>
<dbReference type="Gramene" id="AET3Gv20178900.39">
    <property type="protein sequence ID" value="AET3Gv20178900.39"/>
    <property type="gene ID" value="AET3Gv20178900"/>
</dbReference>
<evidence type="ECO:0000313" key="3">
    <source>
        <dbReference type="EnsemblPlants" id="AET3Gv20178900.39"/>
    </source>
</evidence>
<dbReference type="Proteomes" id="UP000015105">
    <property type="component" value="Chromosome 3D"/>
</dbReference>
<evidence type="ECO:0000256" key="1">
    <source>
        <dbReference type="SAM" id="MobiDB-lite"/>
    </source>
</evidence>
<dbReference type="EnsemblPlants" id="AET3Gv20178900.39">
    <property type="protein sequence ID" value="AET3Gv20178900.39"/>
    <property type="gene ID" value="AET3Gv20178900"/>
</dbReference>
<feature type="chain" id="PRO_5019358846" evidence="2">
    <location>
        <begin position="28"/>
        <end position="155"/>
    </location>
</feature>
<evidence type="ECO:0000313" key="4">
    <source>
        <dbReference type="Proteomes" id="UP000015105"/>
    </source>
</evidence>
<keyword evidence="2" id="KW-0732">Signal</keyword>
<proteinExistence type="predicted"/>
<reference evidence="3" key="5">
    <citation type="journal article" date="2021" name="G3 (Bethesda)">
        <title>Aegilops tauschii genome assembly Aet v5.0 features greater sequence contiguity and improved annotation.</title>
        <authorList>
            <person name="Wang L."/>
            <person name="Zhu T."/>
            <person name="Rodriguez J.C."/>
            <person name="Deal K.R."/>
            <person name="Dubcovsky J."/>
            <person name="McGuire P.E."/>
            <person name="Lux T."/>
            <person name="Spannagl M."/>
            <person name="Mayer K.F.X."/>
            <person name="Baldrich P."/>
            <person name="Meyers B.C."/>
            <person name="Huo N."/>
            <person name="Gu Y.Q."/>
            <person name="Zhou H."/>
            <person name="Devos K.M."/>
            <person name="Bennetzen J.L."/>
            <person name="Unver T."/>
            <person name="Budak H."/>
            <person name="Gulick P.J."/>
            <person name="Galiba G."/>
            <person name="Kalapos B."/>
            <person name="Nelson D.R."/>
            <person name="Li P."/>
            <person name="You F.M."/>
            <person name="Luo M.C."/>
            <person name="Dvorak J."/>
        </authorList>
    </citation>
    <scope>NUCLEOTIDE SEQUENCE [LARGE SCALE GENOMIC DNA]</scope>
    <source>
        <strain evidence="3">cv. AL8/78</strain>
    </source>
</reference>
<feature type="signal peptide" evidence="2">
    <location>
        <begin position="1"/>
        <end position="27"/>
    </location>
</feature>
<keyword evidence="4" id="KW-1185">Reference proteome</keyword>
<evidence type="ECO:0000256" key="2">
    <source>
        <dbReference type="SAM" id="SignalP"/>
    </source>
</evidence>
<feature type="region of interest" description="Disordered" evidence="1">
    <location>
        <begin position="132"/>
        <end position="155"/>
    </location>
</feature>
<name>A0A453E0F8_AEGTS</name>